<protein>
    <submittedName>
        <fullName evidence="1">Uncharacterized protein</fullName>
    </submittedName>
</protein>
<gene>
    <name evidence="1" type="ORF">Tci_883161</name>
</gene>
<feature type="non-terminal residue" evidence="1">
    <location>
        <position position="1"/>
    </location>
</feature>
<organism evidence="1">
    <name type="scientific">Tanacetum cinerariifolium</name>
    <name type="common">Dalmatian daisy</name>
    <name type="synonym">Chrysanthemum cinerariifolium</name>
    <dbReference type="NCBI Taxonomy" id="118510"/>
    <lineage>
        <taxon>Eukaryota</taxon>
        <taxon>Viridiplantae</taxon>
        <taxon>Streptophyta</taxon>
        <taxon>Embryophyta</taxon>
        <taxon>Tracheophyta</taxon>
        <taxon>Spermatophyta</taxon>
        <taxon>Magnoliopsida</taxon>
        <taxon>eudicotyledons</taxon>
        <taxon>Gunneridae</taxon>
        <taxon>Pentapetalae</taxon>
        <taxon>asterids</taxon>
        <taxon>campanulids</taxon>
        <taxon>Asterales</taxon>
        <taxon>Asteraceae</taxon>
        <taxon>Asteroideae</taxon>
        <taxon>Anthemideae</taxon>
        <taxon>Anthemidinae</taxon>
        <taxon>Tanacetum</taxon>
    </lineage>
</organism>
<name>A0A699TKE7_TANCI</name>
<reference evidence="1" key="1">
    <citation type="journal article" date="2019" name="Sci. Rep.">
        <title>Draft genome of Tanacetum cinerariifolium, the natural source of mosquito coil.</title>
        <authorList>
            <person name="Yamashiro T."/>
            <person name="Shiraishi A."/>
            <person name="Satake H."/>
            <person name="Nakayama K."/>
        </authorList>
    </citation>
    <scope>NUCLEOTIDE SEQUENCE</scope>
</reference>
<proteinExistence type="predicted"/>
<sequence length="81" mass="9095">TPLRVVIAFKSLLGLAMVLLGRVLEIKVEALLEFTNLAKNPPLKHLLFEEPELETVLIVPLIELNILIVWNGRKTRGSNLI</sequence>
<accession>A0A699TKE7</accession>
<comment type="caution">
    <text evidence="1">The sequence shown here is derived from an EMBL/GenBank/DDBJ whole genome shotgun (WGS) entry which is preliminary data.</text>
</comment>
<dbReference type="EMBL" id="BKCJ011257482">
    <property type="protein sequence ID" value="GFD11192.1"/>
    <property type="molecule type" value="Genomic_DNA"/>
</dbReference>
<dbReference type="AlphaFoldDB" id="A0A699TKE7"/>
<evidence type="ECO:0000313" key="1">
    <source>
        <dbReference type="EMBL" id="GFD11192.1"/>
    </source>
</evidence>